<dbReference type="SUPFAM" id="SSF75169">
    <property type="entry name" value="DsrEFH-like"/>
    <property type="match status" value="1"/>
</dbReference>
<sequence length="101" mass="10461">MASYLLIESRSDLESPDVAALREYAARLSRDGHRVDYFLVQNAVVGAQPGLAALGAAGVAVHVDGQALSARAVPVPAGGTRADIAELVSLLMTPGVIAVWH</sequence>
<protein>
    <recommendedName>
        <fullName evidence="3">DsrE/DsrF-like family protein</fullName>
    </recommendedName>
</protein>
<comment type="caution">
    <text evidence="1">The sequence shown here is derived from an EMBL/GenBank/DDBJ whole genome shotgun (WGS) entry which is preliminary data.</text>
</comment>
<dbReference type="Proteomes" id="UP000677913">
    <property type="component" value="Unassembled WGS sequence"/>
</dbReference>
<name>A0A8J8BAS5_9ACTN</name>
<dbReference type="EMBL" id="JAGSXH010000010">
    <property type="protein sequence ID" value="MBS2962348.1"/>
    <property type="molecule type" value="Genomic_DNA"/>
</dbReference>
<evidence type="ECO:0008006" key="3">
    <source>
        <dbReference type="Google" id="ProtNLM"/>
    </source>
</evidence>
<organism evidence="1 2">
    <name type="scientific">Actinocrinis puniceicyclus</name>
    <dbReference type="NCBI Taxonomy" id="977794"/>
    <lineage>
        <taxon>Bacteria</taxon>
        <taxon>Bacillati</taxon>
        <taxon>Actinomycetota</taxon>
        <taxon>Actinomycetes</taxon>
        <taxon>Catenulisporales</taxon>
        <taxon>Actinospicaceae</taxon>
        <taxon>Actinocrinis</taxon>
    </lineage>
</organism>
<accession>A0A8J8BAS5</accession>
<gene>
    <name evidence="1" type="ORF">KGA66_04770</name>
</gene>
<dbReference type="AlphaFoldDB" id="A0A8J8BAS5"/>
<dbReference type="RefSeq" id="WP_211464915.1">
    <property type="nucleotide sequence ID" value="NZ_JAGSXH010000010.1"/>
</dbReference>
<evidence type="ECO:0000313" key="2">
    <source>
        <dbReference type="Proteomes" id="UP000677913"/>
    </source>
</evidence>
<dbReference type="InterPro" id="IPR027396">
    <property type="entry name" value="DsrEFH-like"/>
</dbReference>
<keyword evidence="2" id="KW-1185">Reference proteome</keyword>
<evidence type="ECO:0000313" key="1">
    <source>
        <dbReference type="EMBL" id="MBS2962348.1"/>
    </source>
</evidence>
<proteinExistence type="predicted"/>
<reference evidence="1" key="1">
    <citation type="submission" date="2021-04" db="EMBL/GenBank/DDBJ databases">
        <title>Genome based classification of Actinospica acidithermotolerans sp. nov., an actinobacterium isolated from an Indonesian hot spring.</title>
        <authorList>
            <person name="Kusuma A.B."/>
            <person name="Putra K.E."/>
            <person name="Nafisah S."/>
            <person name="Loh J."/>
            <person name="Nouioui I."/>
            <person name="Goodfellow M."/>
        </authorList>
    </citation>
    <scope>NUCLEOTIDE SEQUENCE</scope>
    <source>
        <strain evidence="1">DSM 45618</strain>
    </source>
</reference>